<dbReference type="RefSeq" id="WP_202623829.1">
    <property type="nucleotide sequence ID" value="NZ_LSRS01000005.1"/>
</dbReference>
<accession>A0A9D2WPR7</accession>
<gene>
    <name evidence="1" type="ORF">SPSYN_02455</name>
</gene>
<reference evidence="1" key="1">
    <citation type="submission" date="2016-02" db="EMBL/GenBank/DDBJ databases">
        <title>Draft Genome Sequence of Sporotomaculum syntrophicum Strain FB, a Syntrophic Benzoate Degrader.</title>
        <authorList>
            <person name="Nobu M.K."/>
            <person name="Narihiro T."/>
            <person name="Qiu Y.-L."/>
            <person name="Ohashi A."/>
            <person name="Liu W.-T."/>
            <person name="Yuji S."/>
        </authorList>
    </citation>
    <scope>NUCLEOTIDE SEQUENCE</scope>
    <source>
        <strain evidence="1">FB</strain>
    </source>
</reference>
<dbReference type="AlphaFoldDB" id="A0A9D2WPR7"/>
<name>A0A9D2WPR7_9FIRM</name>
<evidence type="ECO:0000313" key="1">
    <source>
        <dbReference type="EMBL" id="KAF1084676.1"/>
    </source>
</evidence>
<protein>
    <submittedName>
        <fullName evidence="1">Uncharacterized protein</fullName>
    </submittedName>
</protein>
<dbReference type="EMBL" id="LSRS01000005">
    <property type="protein sequence ID" value="KAF1084676.1"/>
    <property type="molecule type" value="Genomic_DNA"/>
</dbReference>
<proteinExistence type="predicted"/>
<keyword evidence="2" id="KW-1185">Reference proteome</keyword>
<evidence type="ECO:0000313" key="2">
    <source>
        <dbReference type="Proteomes" id="UP000798488"/>
    </source>
</evidence>
<dbReference type="Proteomes" id="UP000798488">
    <property type="component" value="Unassembled WGS sequence"/>
</dbReference>
<sequence>MKINQLPTIDENKMNAQAVLTHLQQLIREFQKSSIFAVQDNSYAAYLHGQIYGLALALRLLYPGPGNWGERAALLVRPVLTEHQCDCPEENH</sequence>
<comment type="caution">
    <text evidence="1">The sequence shown here is derived from an EMBL/GenBank/DDBJ whole genome shotgun (WGS) entry which is preliminary data.</text>
</comment>
<organism evidence="1 2">
    <name type="scientific">Sporotomaculum syntrophicum</name>
    <dbReference type="NCBI Taxonomy" id="182264"/>
    <lineage>
        <taxon>Bacteria</taxon>
        <taxon>Bacillati</taxon>
        <taxon>Bacillota</taxon>
        <taxon>Clostridia</taxon>
        <taxon>Eubacteriales</taxon>
        <taxon>Desulfallaceae</taxon>
        <taxon>Sporotomaculum</taxon>
    </lineage>
</organism>